<dbReference type="EMBL" id="AHJG01000097">
    <property type="protein sequence ID" value="EPA06154.1"/>
    <property type="molecule type" value="Genomic_DNA"/>
</dbReference>
<sequence length="49" mass="5620">MDLIARCRICKTKFSIPEMGPCSDLEYEKYLQDSGVSCKCGDNDWELLD</sequence>
<dbReference type="AlphaFoldDB" id="S2EV45"/>
<protein>
    <submittedName>
        <fullName evidence="1">Uncharacterized protein</fullName>
    </submittedName>
</protein>
<evidence type="ECO:0000313" key="2">
    <source>
        <dbReference type="Proteomes" id="UP000014065"/>
    </source>
</evidence>
<dbReference type="OrthoDB" id="8026at2157"/>
<gene>
    <name evidence="1" type="ORF">BG20_I1635</name>
</gene>
<name>S2EV45_9ARCH</name>
<keyword evidence="2" id="KW-1185">Reference proteome</keyword>
<comment type="caution">
    <text evidence="1">The sequence shown here is derived from an EMBL/GenBank/DDBJ whole genome shotgun (WGS) entry which is preliminary data.</text>
</comment>
<accession>S2EV45</accession>
<reference evidence="1 2" key="1">
    <citation type="journal article" date="2012" name="J. Bacteriol.">
        <title>Genome Sequence of "Candidatus Nitrosoarchaeum limnia" BG20, a Low-Salinity Ammonia-Oxidizing Archaeon from the San Francisco Bay Estuary.</title>
        <authorList>
            <person name="Mosier A.C."/>
            <person name="Allen E.E."/>
            <person name="Kim M."/>
            <person name="Ferriera S."/>
            <person name="Francis C.A."/>
        </authorList>
    </citation>
    <scope>NUCLEOTIDE SEQUENCE [LARGE SCALE GENOMIC DNA]</scope>
    <source>
        <strain evidence="1 2">BG20</strain>
    </source>
</reference>
<evidence type="ECO:0000313" key="1">
    <source>
        <dbReference type="EMBL" id="EPA06154.1"/>
    </source>
</evidence>
<dbReference type="Proteomes" id="UP000014065">
    <property type="component" value="Unassembled WGS sequence"/>
</dbReference>
<organism evidence="1 2">
    <name type="scientific">Candidatus Nitrosarchaeum limnium BG20</name>
    <dbReference type="NCBI Taxonomy" id="859192"/>
    <lineage>
        <taxon>Archaea</taxon>
        <taxon>Nitrososphaerota</taxon>
        <taxon>Nitrososphaeria</taxon>
        <taxon>Nitrosopumilales</taxon>
        <taxon>Nitrosopumilaceae</taxon>
        <taxon>Nitrosarchaeum</taxon>
    </lineage>
</organism>
<dbReference type="RefSeq" id="WP_157999270.1">
    <property type="nucleotide sequence ID" value="NZ_AHJG01000097.1"/>
</dbReference>
<proteinExistence type="predicted"/>